<gene>
    <name evidence="11" type="ORF">RJ641_012744</name>
</gene>
<dbReference type="GO" id="GO:0005634">
    <property type="term" value="C:nucleus"/>
    <property type="evidence" value="ECO:0007669"/>
    <property type="project" value="UniProtKB-SubCell"/>
</dbReference>
<evidence type="ECO:0000256" key="4">
    <source>
        <dbReference type="ARBA" id="ARBA00022679"/>
    </source>
</evidence>
<dbReference type="PROSITE" id="PS51679">
    <property type="entry name" value="SAM_MT_C5"/>
    <property type="match status" value="1"/>
</dbReference>
<evidence type="ECO:0000256" key="3">
    <source>
        <dbReference type="ARBA" id="ARBA00022603"/>
    </source>
</evidence>
<keyword evidence="5 9" id="KW-0949">S-adenosyl-L-methionine</keyword>
<dbReference type="PROSITE" id="PS00094">
    <property type="entry name" value="C5_MTASE_1"/>
    <property type="match status" value="1"/>
</dbReference>
<reference evidence="11 12" key="1">
    <citation type="submission" date="2023-12" db="EMBL/GenBank/DDBJ databases">
        <title>A high-quality genome assembly for Dillenia turbinata (Dilleniales).</title>
        <authorList>
            <person name="Chanderbali A."/>
        </authorList>
    </citation>
    <scope>NUCLEOTIDE SEQUENCE [LARGE SCALE GENOMIC DNA]</scope>
    <source>
        <strain evidence="11">LSX21</strain>
        <tissue evidence="11">Leaf</tissue>
    </source>
</reference>
<protein>
    <recommendedName>
        <fullName evidence="2">DNA (cytosine-5-)-methyltransferase</fullName>
        <ecNumber evidence="2">2.1.1.37</ecNumber>
    </recommendedName>
</protein>
<evidence type="ECO:0000256" key="2">
    <source>
        <dbReference type="ARBA" id="ARBA00011975"/>
    </source>
</evidence>
<evidence type="ECO:0000313" key="12">
    <source>
        <dbReference type="Proteomes" id="UP001370490"/>
    </source>
</evidence>
<evidence type="ECO:0000256" key="5">
    <source>
        <dbReference type="ARBA" id="ARBA00022691"/>
    </source>
</evidence>
<evidence type="ECO:0000259" key="10">
    <source>
        <dbReference type="PROSITE" id="PS51680"/>
    </source>
</evidence>
<dbReference type="InterPro" id="IPR001525">
    <property type="entry name" value="C5_MeTfrase"/>
</dbReference>
<comment type="subcellular location">
    <subcellularLocation>
        <location evidence="1">Nucleus</location>
    </subcellularLocation>
</comment>
<comment type="caution">
    <text evidence="11">The sequence shown here is derived from an EMBL/GenBank/DDBJ whole genome shotgun (WGS) entry which is preliminary data.</text>
</comment>
<proteinExistence type="inferred from homology"/>
<evidence type="ECO:0000313" key="11">
    <source>
        <dbReference type="EMBL" id="KAK6922237.1"/>
    </source>
</evidence>
<evidence type="ECO:0000256" key="6">
    <source>
        <dbReference type="ARBA" id="ARBA00022737"/>
    </source>
</evidence>
<dbReference type="Pfam" id="PF00145">
    <property type="entry name" value="DNA_methylase"/>
    <property type="match status" value="1"/>
</dbReference>
<dbReference type="AlphaFoldDB" id="A0AAN8V3X6"/>
<dbReference type="InterPro" id="IPR050390">
    <property type="entry name" value="C5-Methyltransferase"/>
</dbReference>
<dbReference type="SUPFAM" id="SSF53335">
    <property type="entry name" value="S-adenosyl-L-methionine-dependent methyltransferases"/>
    <property type="match status" value="2"/>
</dbReference>
<accession>A0AAN8V3X6</accession>
<evidence type="ECO:0000256" key="8">
    <source>
        <dbReference type="ARBA" id="ARBA00023242"/>
    </source>
</evidence>
<dbReference type="GO" id="GO:0003886">
    <property type="term" value="F:DNA (cytosine-5-)-methyltransferase activity"/>
    <property type="evidence" value="ECO:0007669"/>
    <property type="project" value="UniProtKB-EC"/>
</dbReference>
<evidence type="ECO:0000256" key="7">
    <source>
        <dbReference type="ARBA" id="ARBA00023125"/>
    </source>
</evidence>
<keyword evidence="3 9" id="KW-0489">Methyltransferase</keyword>
<dbReference type="EC" id="2.1.1.37" evidence="2"/>
<organism evidence="11 12">
    <name type="scientific">Dillenia turbinata</name>
    <dbReference type="NCBI Taxonomy" id="194707"/>
    <lineage>
        <taxon>Eukaryota</taxon>
        <taxon>Viridiplantae</taxon>
        <taxon>Streptophyta</taxon>
        <taxon>Embryophyta</taxon>
        <taxon>Tracheophyta</taxon>
        <taxon>Spermatophyta</taxon>
        <taxon>Magnoliopsida</taxon>
        <taxon>eudicotyledons</taxon>
        <taxon>Gunneridae</taxon>
        <taxon>Pentapetalae</taxon>
        <taxon>Dilleniales</taxon>
        <taxon>Dilleniaceae</taxon>
        <taxon>Dillenia</taxon>
    </lineage>
</organism>
<evidence type="ECO:0000256" key="9">
    <source>
        <dbReference type="PROSITE-ProRule" id="PRU01016"/>
    </source>
</evidence>
<dbReference type="InterPro" id="IPR018117">
    <property type="entry name" value="C5_DNA_meth_AS"/>
</dbReference>
<dbReference type="GO" id="GO:0003677">
    <property type="term" value="F:DNA binding"/>
    <property type="evidence" value="ECO:0007669"/>
    <property type="project" value="UniProtKB-KW"/>
</dbReference>
<keyword evidence="4 9" id="KW-0808">Transferase</keyword>
<dbReference type="Gene3D" id="3.40.50.150">
    <property type="entry name" value="Vaccinia Virus protein VP39"/>
    <property type="match status" value="2"/>
</dbReference>
<dbReference type="GO" id="GO:0032259">
    <property type="term" value="P:methylation"/>
    <property type="evidence" value="ECO:0007669"/>
    <property type="project" value="UniProtKB-KW"/>
</dbReference>
<feature type="domain" description="SAM-dependent MTase DRM-type" evidence="10">
    <location>
        <begin position="302"/>
        <end position="632"/>
    </location>
</feature>
<keyword evidence="8" id="KW-0539">Nucleus</keyword>
<name>A0AAN8V3X6_9MAGN</name>
<sequence length="671" mass="75476">MPYLACKDGNAYESADTDSIDWDTEDELEIQGISYPSSTGCASAQEGSLACHGKDGEKARKQSDIIDWDSEDELEIKGQSVPPCSDSLKPGPRVTTCNEESINYIPGALQVLDKSQQECHVGTSKLCSSESLNYFLDGTSDDEFSPQYEVKVATAKSSAASDASGSLAYSILNPRSEISISIQLAKEIDQTNQLSEEREILSCLVAMGYLAEDVKIAIERCVRDVDAQFTELSVDNEDSFPYQRQQNDNLSGHKKRKIWMNDRTENRVCKKIEKKPVNEDKELTLPNPMGGFGLPDDPWAIVERRLPETAAGPPYFYYENIAFTPKGVWEKISKFLYDIQPEFVDSMFFSAATRKRGYIHNLPIHNRFRAQPIPPQTIQEVLTATKTWWPSWDSRTKLNCIRTAVGSARLTEKIRKALEKCGDGTPTRDVQKYVMDECKKWNLVWVGRNKVAPLEPDEMEMLMGFPKNHTRGGGISRTDRYKALGNTFQVDTVAYHLSVLKYKFPGGMNILSLFSGIGGAEVALNKLGIRMKNVVSVEISRTDREILRSWWEQTNQQGNLIEIADVQQVTTAHLEQWVSSFGGFDLVIGGSPCNNLSGSNRLTRVGLEGEHSSLFYDYYRILDQLRTLMRGIGLLDNISEFVEMNTKITLLIQLDHALRSKQELFLDDTHV</sequence>
<dbReference type="Proteomes" id="UP001370490">
    <property type="component" value="Unassembled WGS sequence"/>
</dbReference>
<dbReference type="PANTHER" id="PTHR23068">
    <property type="entry name" value="DNA CYTOSINE-5- -METHYLTRANSFERASE 3-RELATED"/>
    <property type="match status" value="1"/>
</dbReference>
<dbReference type="PROSITE" id="PS51680">
    <property type="entry name" value="SAM_MT_DRM"/>
    <property type="match status" value="1"/>
</dbReference>
<feature type="active site" evidence="9">
    <location>
        <position position="593"/>
    </location>
</feature>
<evidence type="ECO:0000256" key="1">
    <source>
        <dbReference type="ARBA" id="ARBA00004123"/>
    </source>
</evidence>
<keyword evidence="12" id="KW-1185">Reference proteome</keyword>
<keyword evidence="6" id="KW-0677">Repeat</keyword>
<dbReference type="EMBL" id="JBAMMX010000019">
    <property type="protein sequence ID" value="KAK6922237.1"/>
    <property type="molecule type" value="Genomic_DNA"/>
</dbReference>
<comment type="similarity">
    <text evidence="9">Belongs to the class I-like SAM-binding methyltransferase superfamily. C5-methyltransferase family.</text>
</comment>
<dbReference type="PANTHER" id="PTHR23068:SF56">
    <property type="entry name" value="DNA (CYTOSINE-5)-METHYLTRANSFERASE DRM2-LIKE"/>
    <property type="match status" value="1"/>
</dbReference>
<keyword evidence="7" id="KW-0238">DNA-binding</keyword>
<dbReference type="InterPro" id="IPR029063">
    <property type="entry name" value="SAM-dependent_MTases_sf"/>
</dbReference>
<dbReference type="InterPro" id="IPR030380">
    <property type="entry name" value="SAM_MeTfrase_DRM"/>
</dbReference>